<evidence type="ECO:0000313" key="2">
    <source>
        <dbReference type="EMBL" id="ASU34283.1"/>
    </source>
</evidence>
<dbReference type="Proteomes" id="UP000215002">
    <property type="component" value="Chromosome"/>
</dbReference>
<dbReference type="KEGG" id="muc:MuYL_2396"/>
<dbReference type="Pfam" id="PF07484">
    <property type="entry name" value="Collar"/>
    <property type="match status" value="1"/>
</dbReference>
<feature type="domain" description="Phage tail collar" evidence="1">
    <location>
        <begin position="1"/>
        <end position="34"/>
    </location>
</feature>
<proteinExistence type="predicted"/>
<accession>A0A223NWN0</accession>
<dbReference type="SUPFAM" id="SSF88874">
    <property type="entry name" value="Receptor-binding domain of short tail fibre protein gp12"/>
    <property type="match status" value="1"/>
</dbReference>
<reference evidence="2 3" key="1">
    <citation type="submission" date="2017-08" db="EMBL/GenBank/DDBJ databases">
        <title>Complete genome sequence of Mucilaginibacter sp. strain BJC16-A31.</title>
        <authorList>
            <consortium name="Henan University of Science and Technology"/>
            <person name="You X."/>
        </authorList>
    </citation>
    <scope>NUCLEOTIDE SEQUENCE [LARGE SCALE GENOMIC DNA]</scope>
    <source>
        <strain evidence="2 3">BJC16-A31</strain>
    </source>
</reference>
<evidence type="ECO:0000313" key="3">
    <source>
        <dbReference type="Proteomes" id="UP000215002"/>
    </source>
</evidence>
<gene>
    <name evidence="2" type="ORF">MuYL_2396</name>
</gene>
<dbReference type="Gene3D" id="3.90.1340.10">
    <property type="entry name" value="Phage tail collar domain"/>
    <property type="match status" value="1"/>
</dbReference>
<dbReference type="AlphaFoldDB" id="A0A223NWN0"/>
<protein>
    <submittedName>
        <fullName evidence="2">Microcystin-dependent protein</fullName>
    </submittedName>
</protein>
<keyword evidence="3" id="KW-1185">Reference proteome</keyword>
<name>A0A223NWN0_9SPHI</name>
<sequence length="148" mass="15039">MSIQQNQALFSILGTTYGGNGVQTFALPDLRGRVALHTGQGPGLSNYVLGEVSGTQSTTLLPGNLPSHNHLMNANTGAGNSGAPSGNLLAQGPVIGGVNVNEYTTSANTTMNATSIAVAGGSQPVSILQPYLALNYSVALQGIFPSRN</sequence>
<dbReference type="EMBL" id="CP022743">
    <property type="protein sequence ID" value="ASU34283.1"/>
    <property type="molecule type" value="Genomic_DNA"/>
</dbReference>
<dbReference type="InterPro" id="IPR037053">
    <property type="entry name" value="Phage_tail_collar_dom_sf"/>
</dbReference>
<organism evidence="2 3">
    <name type="scientific">Mucilaginibacter xinganensis</name>
    <dbReference type="NCBI Taxonomy" id="1234841"/>
    <lineage>
        <taxon>Bacteria</taxon>
        <taxon>Pseudomonadati</taxon>
        <taxon>Bacteroidota</taxon>
        <taxon>Sphingobacteriia</taxon>
        <taxon>Sphingobacteriales</taxon>
        <taxon>Sphingobacteriaceae</taxon>
        <taxon>Mucilaginibacter</taxon>
    </lineage>
</organism>
<evidence type="ECO:0000259" key="1">
    <source>
        <dbReference type="Pfam" id="PF07484"/>
    </source>
</evidence>
<dbReference type="InterPro" id="IPR011083">
    <property type="entry name" value="Phage_tail_collar_dom"/>
</dbReference>